<dbReference type="NCBIfam" id="NF011990">
    <property type="entry name" value="PRK15446.2-6"/>
    <property type="match status" value="1"/>
</dbReference>
<name>A0A6I6JP12_9BACT</name>
<dbReference type="SUPFAM" id="SSF51556">
    <property type="entry name" value="Metallo-dependent hydrolases"/>
    <property type="match status" value="1"/>
</dbReference>
<dbReference type="InterPro" id="IPR012696">
    <property type="entry name" value="PhnM"/>
</dbReference>
<dbReference type="InterPro" id="IPR051781">
    <property type="entry name" value="Metallo-dep_Hydrolase"/>
</dbReference>
<dbReference type="KEGG" id="psel:GM415_03345"/>
<dbReference type="Gene3D" id="3.20.20.140">
    <property type="entry name" value="Metal-dependent hydrolases"/>
    <property type="match status" value="1"/>
</dbReference>
<dbReference type="EMBL" id="CP046400">
    <property type="protein sequence ID" value="QGY41972.1"/>
    <property type="molecule type" value="Genomic_DNA"/>
</dbReference>
<dbReference type="InterPro" id="IPR011059">
    <property type="entry name" value="Metal-dep_hydrolase_composite"/>
</dbReference>
<evidence type="ECO:0000313" key="2">
    <source>
        <dbReference type="Proteomes" id="UP000428328"/>
    </source>
</evidence>
<sequence>MGMNILNARVLLPGGEIRQADLRLEDGVITEVGTAGPHNGGTVNAGGLLALPGIVDLHGDGFERHIMPRPGVSFSRDLGLLDTDRTMTANGITTAFHGLTYSWEPGLRGRDAALEFLQDYAKLKPRLGCDTLLHLRFETYNLPALDEVASWLRRGMVDMLAFNDHVDHMFGHVDNHDKMSGYTHRTGLDRDEFMELLGRVHARREEVSAGIERLASIAREEGIPMASHDDPDPEVRSWYNGLGCSISEFPLDEVTARAARNMGDAIVLGAPNALRGKSHIARLMARDAIREGLCDALTSDYYYPSQLQAAFALAREGVCDFPSAWSLVSEGPAVAAGLADRGRIEQGRRADLVLVDDSDPFLPFAAMTISRGKPVFTANGLGCPG</sequence>
<dbReference type="AlphaFoldDB" id="A0A6I6JP12"/>
<protein>
    <submittedName>
        <fullName evidence="1">Alpha-D-ribose 1-methylphosphonate 5-triphosphate diphosphatase</fullName>
        <ecNumber evidence="1">3.6.1.63</ecNumber>
    </submittedName>
</protein>
<dbReference type="PIRSF" id="PIRSF038971">
    <property type="entry name" value="PhnM"/>
    <property type="match status" value="1"/>
</dbReference>
<gene>
    <name evidence="1" type="ORF">GM415_03345</name>
</gene>
<organism evidence="1 2">
    <name type="scientific">Pseudodesulfovibrio cashew</name>
    <dbReference type="NCBI Taxonomy" id="2678688"/>
    <lineage>
        <taxon>Bacteria</taxon>
        <taxon>Pseudomonadati</taxon>
        <taxon>Thermodesulfobacteriota</taxon>
        <taxon>Desulfovibrionia</taxon>
        <taxon>Desulfovibrionales</taxon>
        <taxon>Desulfovibrionaceae</taxon>
    </lineage>
</organism>
<proteinExistence type="predicted"/>
<dbReference type="PANTHER" id="PTHR43135">
    <property type="entry name" value="ALPHA-D-RIBOSE 1-METHYLPHOSPHONATE 5-TRIPHOSPHATE DIPHOSPHATASE"/>
    <property type="match status" value="1"/>
</dbReference>
<evidence type="ECO:0000313" key="1">
    <source>
        <dbReference type="EMBL" id="QGY41972.1"/>
    </source>
</evidence>
<accession>A0A6I6JP12</accession>
<dbReference type="GO" id="GO:0016810">
    <property type="term" value="F:hydrolase activity, acting on carbon-nitrogen (but not peptide) bonds"/>
    <property type="evidence" value="ECO:0007669"/>
    <property type="project" value="InterPro"/>
</dbReference>
<reference evidence="1 2" key="1">
    <citation type="submission" date="2019-11" db="EMBL/GenBank/DDBJ databases">
        <authorList>
            <person name="Zheng R.K."/>
            <person name="Sun C.M."/>
        </authorList>
    </citation>
    <scope>NUCLEOTIDE SEQUENCE [LARGE SCALE GENOMIC DNA]</scope>
    <source>
        <strain evidence="1 2">SRB007</strain>
    </source>
</reference>
<dbReference type="Proteomes" id="UP000428328">
    <property type="component" value="Chromosome"/>
</dbReference>
<dbReference type="PANTHER" id="PTHR43135:SF3">
    <property type="entry name" value="ALPHA-D-RIBOSE 1-METHYLPHOSPHONATE 5-TRIPHOSPHATE DIPHOSPHATASE"/>
    <property type="match status" value="1"/>
</dbReference>
<dbReference type="EC" id="3.6.1.63" evidence="1"/>
<dbReference type="GO" id="GO:0019700">
    <property type="term" value="P:organic phosphonate catabolic process"/>
    <property type="evidence" value="ECO:0007669"/>
    <property type="project" value="InterPro"/>
</dbReference>
<dbReference type="SUPFAM" id="SSF51338">
    <property type="entry name" value="Composite domain of metallo-dependent hydrolases"/>
    <property type="match status" value="1"/>
</dbReference>
<dbReference type="InterPro" id="IPR032466">
    <property type="entry name" value="Metal_Hydrolase"/>
</dbReference>
<keyword evidence="2" id="KW-1185">Reference proteome</keyword>
<keyword evidence="1" id="KW-0378">Hydrolase</keyword>
<dbReference type="NCBIfam" id="NF011987">
    <property type="entry name" value="PRK15446.2-3"/>
    <property type="match status" value="1"/>
</dbReference>